<accession>A0A1Z4EI12</accession>
<keyword evidence="1" id="KW-1133">Transmembrane helix</keyword>
<reference evidence="3" key="1">
    <citation type="submission" date="2017-06" db="EMBL/GenBank/DDBJ databases">
        <title>Complete Genome Sequence of Mycobacterium shigaense.</title>
        <authorList>
            <person name="Fukano H."/>
            <person name="Yoshida M."/>
            <person name="Kazumi Y."/>
            <person name="Ogura Y."/>
            <person name="Mitarai S."/>
            <person name="Hayashi T."/>
            <person name="Hoshino Y."/>
        </authorList>
    </citation>
    <scope>NUCLEOTIDE SEQUENCE [LARGE SCALE GENOMIC DNA]</scope>
    <source>
        <strain evidence="3">UN-152</strain>
    </source>
</reference>
<dbReference type="OrthoDB" id="4732370at2"/>
<dbReference type="AlphaFoldDB" id="A0A1Z4EI12"/>
<dbReference type="EMBL" id="AP018164">
    <property type="protein sequence ID" value="BAX92618.1"/>
    <property type="molecule type" value="Genomic_DNA"/>
</dbReference>
<evidence type="ECO:0000256" key="1">
    <source>
        <dbReference type="SAM" id="Phobius"/>
    </source>
</evidence>
<feature type="transmembrane region" description="Helical" evidence="1">
    <location>
        <begin position="41"/>
        <end position="65"/>
    </location>
</feature>
<name>A0A1Z4EI12_9MYCO</name>
<dbReference type="RefSeq" id="WP_142404562.1">
    <property type="nucleotide sequence ID" value="NZ_AP018164.1"/>
</dbReference>
<keyword evidence="1" id="KW-0812">Transmembrane</keyword>
<dbReference type="PROSITE" id="PS51257">
    <property type="entry name" value="PROKAR_LIPOPROTEIN"/>
    <property type="match status" value="1"/>
</dbReference>
<proteinExistence type="predicted"/>
<keyword evidence="1" id="KW-0472">Membrane</keyword>
<sequence length="108" mass="11330">MPKLGTFHAQLVAEFKTSMLPTALVSGCSYALPFAELSTGLLLLAGALTRAAALVAGAVMIVLVLGATSIEHFNVIGDQLVHASLLAGVLAFRTYNTYSVDRLLAARR</sequence>
<evidence type="ECO:0000313" key="3">
    <source>
        <dbReference type="Proteomes" id="UP000217736"/>
    </source>
</evidence>
<keyword evidence="3" id="KW-1185">Reference proteome</keyword>
<dbReference type="KEGG" id="mshg:MSG_02474"/>
<protein>
    <recommendedName>
        <fullName evidence="4">DoxX family protein</fullName>
    </recommendedName>
</protein>
<evidence type="ECO:0000313" key="2">
    <source>
        <dbReference type="EMBL" id="BAX92618.1"/>
    </source>
</evidence>
<organism evidence="2 3">
    <name type="scientific">Mycobacterium shigaense</name>
    <dbReference type="NCBI Taxonomy" id="722731"/>
    <lineage>
        <taxon>Bacteria</taxon>
        <taxon>Bacillati</taxon>
        <taxon>Actinomycetota</taxon>
        <taxon>Actinomycetes</taxon>
        <taxon>Mycobacteriales</taxon>
        <taxon>Mycobacteriaceae</taxon>
        <taxon>Mycobacterium</taxon>
        <taxon>Mycobacterium simiae complex</taxon>
    </lineage>
</organism>
<gene>
    <name evidence="2" type="ORF">MSG_02474</name>
</gene>
<dbReference type="Proteomes" id="UP000217736">
    <property type="component" value="Chromosome"/>
</dbReference>
<evidence type="ECO:0008006" key="4">
    <source>
        <dbReference type="Google" id="ProtNLM"/>
    </source>
</evidence>